<name>A0ABU7KNF8_9ACTN</name>
<feature type="transmembrane region" description="Helical" evidence="7">
    <location>
        <begin position="20"/>
        <end position="47"/>
    </location>
</feature>
<feature type="transmembrane region" description="Helical" evidence="7">
    <location>
        <begin position="197"/>
        <end position="216"/>
    </location>
</feature>
<dbReference type="PANTHER" id="PTHR42718:SF47">
    <property type="entry name" value="METHYL VIOLOGEN RESISTANCE PROTEIN SMVA"/>
    <property type="match status" value="1"/>
</dbReference>
<feature type="transmembrane region" description="Helical" evidence="7">
    <location>
        <begin position="157"/>
        <end position="177"/>
    </location>
</feature>
<feature type="transmembrane region" description="Helical" evidence="7">
    <location>
        <begin position="59"/>
        <end position="80"/>
    </location>
</feature>
<evidence type="ECO:0000256" key="1">
    <source>
        <dbReference type="ARBA" id="ARBA00004651"/>
    </source>
</evidence>
<evidence type="ECO:0000256" key="3">
    <source>
        <dbReference type="ARBA" id="ARBA00022475"/>
    </source>
</evidence>
<proteinExistence type="predicted"/>
<feature type="transmembrane region" description="Helical" evidence="7">
    <location>
        <begin position="115"/>
        <end position="137"/>
    </location>
</feature>
<keyword evidence="5 7" id="KW-1133">Transmembrane helix</keyword>
<keyword evidence="3" id="KW-1003">Cell membrane</keyword>
<dbReference type="InterPro" id="IPR036259">
    <property type="entry name" value="MFS_trans_sf"/>
</dbReference>
<feature type="domain" description="Major facilitator superfamily (MFS) profile" evidence="8">
    <location>
        <begin position="22"/>
        <end position="233"/>
    </location>
</feature>
<evidence type="ECO:0000256" key="4">
    <source>
        <dbReference type="ARBA" id="ARBA00022692"/>
    </source>
</evidence>
<protein>
    <submittedName>
        <fullName evidence="9">MFS transporter</fullName>
    </submittedName>
</protein>
<dbReference type="InterPro" id="IPR011701">
    <property type="entry name" value="MFS"/>
</dbReference>
<dbReference type="PROSITE" id="PS50850">
    <property type="entry name" value="MFS"/>
    <property type="match status" value="1"/>
</dbReference>
<dbReference type="SUPFAM" id="SSF103473">
    <property type="entry name" value="MFS general substrate transporter"/>
    <property type="match status" value="1"/>
</dbReference>
<sequence length="233" mass="23644">MVLFVIRQLRLPRPFLDVRLLANGLLTNSALVIGTTLGVFNGTLYLLTLRYQVVGGLSAVEAGIALLPLAVAMAVGGLLGPLLQGRFAQQQVIVGGMFVVAIGFLLVATTPGTGALVGMVLLGLGSGIVMAIGANAVMGSAPENRTADAGAIQESAFALGAGTGIAVLGVMAIHYAAQSAAGPSAEAVYGTGTDSALGISAFFYVFFVLAASIHLLSTTENSRSRADRHSKVT</sequence>
<feature type="transmembrane region" description="Helical" evidence="7">
    <location>
        <begin position="92"/>
        <end position="109"/>
    </location>
</feature>
<evidence type="ECO:0000256" key="2">
    <source>
        <dbReference type="ARBA" id="ARBA00022448"/>
    </source>
</evidence>
<keyword evidence="6 7" id="KW-0472">Membrane</keyword>
<dbReference type="Pfam" id="PF07690">
    <property type="entry name" value="MFS_1"/>
    <property type="match status" value="1"/>
</dbReference>
<evidence type="ECO:0000259" key="8">
    <source>
        <dbReference type="PROSITE" id="PS50850"/>
    </source>
</evidence>
<evidence type="ECO:0000256" key="5">
    <source>
        <dbReference type="ARBA" id="ARBA00022989"/>
    </source>
</evidence>
<dbReference type="PANTHER" id="PTHR42718">
    <property type="entry name" value="MAJOR FACILITATOR SUPERFAMILY MULTIDRUG TRANSPORTER MFSC"/>
    <property type="match status" value="1"/>
</dbReference>
<evidence type="ECO:0000313" key="9">
    <source>
        <dbReference type="EMBL" id="MEE2050831.1"/>
    </source>
</evidence>
<dbReference type="InterPro" id="IPR020846">
    <property type="entry name" value="MFS_dom"/>
</dbReference>
<gene>
    <name evidence="9" type="ORF">Q8A49_10010</name>
</gene>
<comment type="caution">
    <text evidence="9">The sequence shown here is derived from an EMBL/GenBank/DDBJ whole genome shotgun (WGS) entry which is preliminary data.</text>
</comment>
<dbReference type="RefSeq" id="WP_330158012.1">
    <property type="nucleotide sequence ID" value="NZ_BAAAJA010000002.1"/>
</dbReference>
<organism evidence="9 10">
    <name type="scientific">Nocardiopsis tropica</name>
    <dbReference type="NCBI Taxonomy" id="109330"/>
    <lineage>
        <taxon>Bacteria</taxon>
        <taxon>Bacillati</taxon>
        <taxon>Actinomycetota</taxon>
        <taxon>Actinomycetes</taxon>
        <taxon>Streptosporangiales</taxon>
        <taxon>Nocardiopsidaceae</taxon>
        <taxon>Nocardiopsis</taxon>
    </lineage>
</organism>
<accession>A0ABU7KNF8</accession>
<keyword evidence="4 7" id="KW-0812">Transmembrane</keyword>
<comment type="subcellular location">
    <subcellularLocation>
        <location evidence="1">Cell membrane</location>
        <topology evidence="1">Multi-pass membrane protein</topology>
    </subcellularLocation>
</comment>
<evidence type="ECO:0000313" key="10">
    <source>
        <dbReference type="Proteomes" id="UP001348641"/>
    </source>
</evidence>
<dbReference type="Proteomes" id="UP001348641">
    <property type="component" value="Unassembled WGS sequence"/>
</dbReference>
<evidence type="ECO:0000256" key="7">
    <source>
        <dbReference type="SAM" id="Phobius"/>
    </source>
</evidence>
<evidence type="ECO:0000256" key="6">
    <source>
        <dbReference type="ARBA" id="ARBA00023136"/>
    </source>
</evidence>
<reference evidence="9 10" key="1">
    <citation type="submission" date="2023-07" db="EMBL/GenBank/DDBJ databases">
        <authorList>
            <person name="Girao M."/>
            <person name="Carvalho M.F."/>
        </authorList>
    </citation>
    <scope>NUCLEOTIDE SEQUENCE [LARGE SCALE GENOMIC DNA]</scope>
    <source>
        <strain evidence="9 10">66/93</strain>
    </source>
</reference>
<dbReference type="Gene3D" id="1.20.1250.20">
    <property type="entry name" value="MFS general substrate transporter like domains"/>
    <property type="match status" value="1"/>
</dbReference>
<dbReference type="EMBL" id="JAUUCC010000020">
    <property type="protein sequence ID" value="MEE2050831.1"/>
    <property type="molecule type" value="Genomic_DNA"/>
</dbReference>
<keyword evidence="2" id="KW-0813">Transport</keyword>